<reference evidence="1 2" key="1">
    <citation type="journal article" date="2023" name="Plants (Basel)">
        <title>Bridging the Gap: Combining Genomics and Transcriptomics Approaches to Understand Stylosanthes scabra, an Orphan Legume from the Brazilian Caatinga.</title>
        <authorList>
            <person name="Ferreira-Neto J.R.C."/>
            <person name="da Silva M.D."/>
            <person name="Binneck E."/>
            <person name="de Melo N.F."/>
            <person name="da Silva R.H."/>
            <person name="de Melo A.L.T.M."/>
            <person name="Pandolfi V."/>
            <person name="Bustamante F.O."/>
            <person name="Brasileiro-Vidal A.C."/>
            <person name="Benko-Iseppon A.M."/>
        </authorList>
    </citation>
    <scope>NUCLEOTIDE SEQUENCE [LARGE SCALE GENOMIC DNA]</scope>
    <source>
        <tissue evidence="1">Leaves</tissue>
    </source>
</reference>
<keyword evidence="2" id="KW-1185">Reference proteome</keyword>
<sequence>MSGAGSKPKHELMAYIRKGMNHTTVCAWFARPLGAVIICKTTWCRYCVNDRLMGSGDDFYEYEILKDYDDIDVEPTVELGMTKIRRNHFKDEKFTHSVHSGRFDPD</sequence>
<dbReference type="Proteomes" id="UP001341840">
    <property type="component" value="Unassembled WGS sequence"/>
</dbReference>
<organism evidence="1 2">
    <name type="scientific">Stylosanthes scabra</name>
    <dbReference type="NCBI Taxonomy" id="79078"/>
    <lineage>
        <taxon>Eukaryota</taxon>
        <taxon>Viridiplantae</taxon>
        <taxon>Streptophyta</taxon>
        <taxon>Embryophyta</taxon>
        <taxon>Tracheophyta</taxon>
        <taxon>Spermatophyta</taxon>
        <taxon>Magnoliopsida</taxon>
        <taxon>eudicotyledons</taxon>
        <taxon>Gunneridae</taxon>
        <taxon>Pentapetalae</taxon>
        <taxon>rosids</taxon>
        <taxon>fabids</taxon>
        <taxon>Fabales</taxon>
        <taxon>Fabaceae</taxon>
        <taxon>Papilionoideae</taxon>
        <taxon>50 kb inversion clade</taxon>
        <taxon>dalbergioids sensu lato</taxon>
        <taxon>Dalbergieae</taxon>
        <taxon>Pterocarpus clade</taxon>
        <taxon>Stylosanthes</taxon>
    </lineage>
</organism>
<gene>
    <name evidence="1" type="ORF">PIB30_069359</name>
</gene>
<protein>
    <submittedName>
        <fullName evidence="1">Uncharacterized protein</fullName>
    </submittedName>
</protein>
<proteinExistence type="predicted"/>
<evidence type="ECO:0000313" key="2">
    <source>
        <dbReference type="Proteomes" id="UP001341840"/>
    </source>
</evidence>
<comment type="caution">
    <text evidence="1">The sequence shown here is derived from an EMBL/GenBank/DDBJ whole genome shotgun (WGS) entry which is preliminary data.</text>
</comment>
<name>A0ABU6QN51_9FABA</name>
<evidence type="ECO:0000313" key="1">
    <source>
        <dbReference type="EMBL" id="MED6113283.1"/>
    </source>
</evidence>
<accession>A0ABU6QN51</accession>
<dbReference type="EMBL" id="JASCZI010000760">
    <property type="protein sequence ID" value="MED6113283.1"/>
    <property type="molecule type" value="Genomic_DNA"/>
</dbReference>